<accession>A0AA36A426</accession>
<feature type="compositionally biased region" description="Pro residues" evidence="10">
    <location>
        <begin position="44"/>
        <end position="57"/>
    </location>
</feature>
<evidence type="ECO:0000256" key="4">
    <source>
        <dbReference type="ARBA" id="ARBA00022553"/>
    </source>
</evidence>
<dbReference type="SUPFAM" id="SSF50978">
    <property type="entry name" value="WD40 repeat-like"/>
    <property type="match status" value="1"/>
</dbReference>
<feature type="compositionally biased region" description="Low complexity" evidence="10">
    <location>
        <begin position="33"/>
        <end position="43"/>
    </location>
</feature>
<feature type="repeat" description="WD" evidence="9">
    <location>
        <begin position="374"/>
        <end position="416"/>
    </location>
</feature>
<evidence type="ECO:0008006" key="15">
    <source>
        <dbReference type="Google" id="ProtNLM"/>
    </source>
</evidence>
<comment type="subcellular location">
    <subcellularLocation>
        <location evidence="1">Cytoplasm</location>
        <location evidence="1">P-body</location>
    </subcellularLocation>
</comment>
<keyword evidence="6" id="KW-0507">mRNA processing</keyword>
<evidence type="ECO:0000259" key="12">
    <source>
        <dbReference type="Pfam" id="PF21289"/>
    </source>
</evidence>
<dbReference type="SMART" id="SM00320">
    <property type="entry name" value="WD40"/>
    <property type="match status" value="3"/>
</dbReference>
<name>A0AA36A426_LACSI</name>
<dbReference type="PANTHER" id="PTHR15598:SF14">
    <property type="entry name" value="VARICOSE-RELATED PROTEIN-RELATED"/>
    <property type="match status" value="1"/>
</dbReference>
<feature type="compositionally biased region" description="Pro residues" evidence="10">
    <location>
        <begin position="82"/>
        <end position="91"/>
    </location>
</feature>
<evidence type="ECO:0000256" key="7">
    <source>
        <dbReference type="ARBA" id="ARBA00022737"/>
    </source>
</evidence>
<dbReference type="FunFam" id="1.10.220.100:FF:000001">
    <property type="entry name" value="Enhancer of mRNA-decapping protein 4"/>
    <property type="match status" value="1"/>
</dbReference>
<dbReference type="Gene3D" id="1.10.220.100">
    <property type="entry name" value="conserved c-terminal region of ge- 1"/>
    <property type="match status" value="1"/>
</dbReference>
<dbReference type="InterPro" id="IPR036322">
    <property type="entry name" value="WD40_repeat_dom_sf"/>
</dbReference>
<dbReference type="GO" id="GO:0000932">
    <property type="term" value="C:P-body"/>
    <property type="evidence" value="ECO:0007669"/>
    <property type="project" value="UniProtKB-SubCell"/>
</dbReference>
<feature type="domain" description="Enhancer of mRNA-decapping protein 4 C-terminal" evidence="12">
    <location>
        <begin position="1196"/>
        <end position="1302"/>
    </location>
</feature>
<comment type="similarity">
    <text evidence="2">Belongs to the WD repeat EDC4 family.</text>
</comment>
<feature type="compositionally biased region" description="Polar residues" evidence="10">
    <location>
        <begin position="632"/>
        <end position="650"/>
    </location>
</feature>
<dbReference type="Pfam" id="PF21289">
    <property type="entry name" value="EDC4_C"/>
    <property type="match status" value="1"/>
</dbReference>
<keyword evidence="3" id="KW-0963">Cytoplasm</keyword>
<evidence type="ECO:0000256" key="6">
    <source>
        <dbReference type="ARBA" id="ARBA00022664"/>
    </source>
</evidence>
<keyword evidence="5 9" id="KW-0853">WD repeat</keyword>
<dbReference type="PANTHER" id="PTHR15598">
    <property type="entry name" value="ENHANCER OF MRNA-DECAPPING PROTEIN 4"/>
    <property type="match status" value="1"/>
</dbReference>
<proteinExistence type="inferred from homology"/>
<feature type="compositionally biased region" description="Polar residues" evidence="10">
    <location>
        <begin position="869"/>
        <end position="879"/>
    </location>
</feature>
<dbReference type="EMBL" id="OX465085">
    <property type="protein sequence ID" value="CAI9303436.1"/>
    <property type="molecule type" value="Genomic_DNA"/>
</dbReference>
<keyword evidence="8" id="KW-0175">Coiled coil</keyword>
<evidence type="ECO:0000313" key="14">
    <source>
        <dbReference type="Proteomes" id="UP001177003"/>
    </source>
</evidence>
<feature type="compositionally biased region" description="Low complexity" evidence="10">
    <location>
        <begin position="880"/>
        <end position="892"/>
    </location>
</feature>
<dbReference type="PROSITE" id="PS50082">
    <property type="entry name" value="WD_REPEATS_2"/>
    <property type="match status" value="2"/>
</dbReference>
<dbReference type="GO" id="GO:0031087">
    <property type="term" value="P:deadenylation-independent decapping of nuclear-transcribed mRNA"/>
    <property type="evidence" value="ECO:0007669"/>
    <property type="project" value="InterPro"/>
</dbReference>
<reference evidence="13" key="1">
    <citation type="submission" date="2023-04" db="EMBL/GenBank/DDBJ databases">
        <authorList>
            <person name="Vijverberg K."/>
            <person name="Xiong W."/>
            <person name="Schranz E."/>
        </authorList>
    </citation>
    <scope>NUCLEOTIDE SEQUENCE</scope>
</reference>
<feature type="region of interest" description="Disordered" evidence="10">
    <location>
        <begin position="624"/>
        <end position="677"/>
    </location>
</feature>
<keyword evidence="14" id="KW-1185">Reference proteome</keyword>
<sequence>MASPGNQNQQPGGGPFDVQRFFNPSSSPPPITTNPNTTFQNPNIPYPPPSSAASYPPPTVSGALYSYSPQTNPLYHPQFHIPSPPFQPDNPMPSSNLQHQRSVPYPTPPLQPPSPNNNPNPNHGARLMALLSAPPPTTIDTSSQSPMPMPQPTNPMLPSSLVPTLHSGSGPLRMPSSKLPKGRHLSGDRVLYDIDVRLPGEVQPQLEVTPITKYGSDPGLVVGRQIAVNKTYICYGLKLGAIRVLNINTALRSLLKGLAQRVTDMVFFAEDVHLLASASIDGRVYVWKITEGTDEEDKPQITGKIVVAIQIVGEGESVHPRVCWHCHKQEVLVVGIGKRVLRIDTTKVGRGEVYSAEEPLKCPVDKLINGVQFVGSHDGEVTDLSMCQWMTTRLVSASVDGTIKIWDDRKSSPIAVLRPHDGLPVNSVTFLTAPQRPDHIILITGGPLNREIKIWASDSEEGWLLPSDADSWHCSQTLELKSSSEARVENAFFNQVVALSQAGLLLLANAKKNAIYVVHLEYGLNPEATHMDYIAEFTVTMPILSFTGTSDLLPHGEQIVQVYCVQTQAIQQYALDMSQCLPPPIESVAASVAYERSDSTVSRDAIAPNAEVLTGLEASASGNKTEIPLPVSVSNSDGSSILRQPSTSSLPEAPLSVETPPVASSPTLSRKLSDLKSPVSIHDEPKVIEYSVDAAHSNMSNDSIIDESKDGGKFKHPTHLVTPAELMATLSSEISHVSEQKNDVDANIQDVILNPDSQNAEVEVQVVGESGKSQNLEPELHAFASEQMEKSFSSQASDFRRVETYFDNPGESQTAGQGQTSGGLEEVVQDAKIDLSGQSETVIVTPPQVTSSSGKGKKQKGKNVQGSSNSSPLNVYNSTDSSNNDPGISSSSVPSVEAILSQLNSMQETITQVLLNQKEIQKQTPGMVTSSITKEGRKIEASIGKSLEKTYKTNYDALWVKTQEEFAKQEKSNRDRSQQISALVTNGYKELLVTWEKMLKKETSALVTAVVRAVSPVIEKTVASAITEAFQRGVADKSVNQLEKSVNSKLEATVARQIQTQFQTSGKQALQEALKSSMEGSVVPAFEMSCKAMFDQVDASFQKGMLEHTAAALQQTESTHSPLALALRDAINSASSMTQTLSGELADGQRKLVALALAGANSESVNPLISQISNGPLGSFHDKMEAPLDPTKELSRLVYEHKYEEAFTSALQRSDVWIVSWLCTQVDLQGLLARNPLPLSQGVLLSLVQQLACDIGNETSKKLAWMMDVVVAIKPSDGMIAMHVRPIFEQVYSILNHQLSLPTTSVSELSSIRIVVKLINSTLRTLLC</sequence>
<dbReference type="PROSITE" id="PS50294">
    <property type="entry name" value="WD_REPEATS_REGION"/>
    <property type="match status" value="1"/>
</dbReference>
<feature type="repeat" description="WD" evidence="9">
    <location>
        <begin position="255"/>
        <end position="297"/>
    </location>
</feature>
<dbReference type="Proteomes" id="UP001177003">
    <property type="component" value="Chromosome 9"/>
</dbReference>
<evidence type="ECO:0000256" key="8">
    <source>
        <dbReference type="ARBA" id="ARBA00023054"/>
    </source>
</evidence>
<dbReference type="InterPro" id="IPR015943">
    <property type="entry name" value="WD40/YVTN_repeat-like_dom_sf"/>
</dbReference>
<dbReference type="InterPro" id="IPR032401">
    <property type="entry name" value="EDC4_WD40"/>
</dbReference>
<feature type="compositionally biased region" description="Low complexity" evidence="10">
    <location>
        <begin position="1"/>
        <end position="10"/>
    </location>
</feature>
<evidence type="ECO:0000256" key="3">
    <source>
        <dbReference type="ARBA" id="ARBA00022490"/>
    </source>
</evidence>
<dbReference type="InterPro" id="IPR044938">
    <property type="entry name" value="EDC4_C_sf"/>
</dbReference>
<evidence type="ECO:0000256" key="9">
    <source>
        <dbReference type="PROSITE-ProRule" id="PRU00221"/>
    </source>
</evidence>
<evidence type="ECO:0000256" key="2">
    <source>
        <dbReference type="ARBA" id="ARBA00009639"/>
    </source>
</evidence>
<dbReference type="InterPro" id="IPR045152">
    <property type="entry name" value="EDC4-like"/>
</dbReference>
<evidence type="ECO:0000256" key="10">
    <source>
        <dbReference type="SAM" id="MobiDB-lite"/>
    </source>
</evidence>
<keyword evidence="7" id="KW-0677">Repeat</keyword>
<dbReference type="GO" id="GO:0006397">
    <property type="term" value="P:mRNA processing"/>
    <property type="evidence" value="ECO:0007669"/>
    <property type="project" value="UniProtKB-KW"/>
</dbReference>
<dbReference type="InterPro" id="IPR049404">
    <property type="entry name" value="EDC4_C"/>
</dbReference>
<protein>
    <recommendedName>
        <fullName evidence="15">Enhancer of mRNA-decapping protein 4 WD40 repeat region domain-containing protein</fullName>
    </recommendedName>
</protein>
<feature type="compositionally biased region" description="Polar residues" evidence="10">
    <location>
        <begin position="838"/>
        <end position="850"/>
    </location>
</feature>
<feature type="compositionally biased region" description="Pro residues" evidence="10">
    <location>
        <begin position="105"/>
        <end position="118"/>
    </location>
</feature>
<feature type="domain" description="Enhancer of mRNA-decapping protein 4 WD40 repeat region" evidence="11">
    <location>
        <begin position="208"/>
        <end position="521"/>
    </location>
</feature>
<evidence type="ECO:0000313" key="13">
    <source>
        <dbReference type="EMBL" id="CAI9303436.1"/>
    </source>
</evidence>
<dbReference type="FunFam" id="2.130.10.10:FF:000232">
    <property type="entry name" value="enhancer of mRNA-decapping protein 4"/>
    <property type="match status" value="1"/>
</dbReference>
<feature type="region of interest" description="Disordered" evidence="10">
    <location>
        <begin position="75"/>
        <end position="128"/>
    </location>
</feature>
<organism evidence="13 14">
    <name type="scientific">Lactuca saligna</name>
    <name type="common">Willowleaf lettuce</name>
    <dbReference type="NCBI Taxonomy" id="75948"/>
    <lineage>
        <taxon>Eukaryota</taxon>
        <taxon>Viridiplantae</taxon>
        <taxon>Streptophyta</taxon>
        <taxon>Embryophyta</taxon>
        <taxon>Tracheophyta</taxon>
        <taxon>Spermatophyta</taxon>
        <taxon>Magnoliopsida</taxon>
        <taxon>eudicotyledons</taxon>
        <taxon>Gunneridae</taxon>
        <taxon>Pentapetalae</taxon>
        <taxon>asterids</taxon>
        <taxon>campanulids</taxon>
        <taxon>Asterales</taxon>
        <taxon>Asteraceae</taxon>
        <taxon>Cichorioideae</taxon>
        <taxon>Cichorieae</taxon>
        <taxon>Lactucinae</taxon>
        <taxon>Lactuca</taxon>
    </lineage>
</organism>
<gene>
    <name evidence="13" type="ORF">LSALG_LOCUS41875</name>
</gene>
<dbReference type="InterPro" id="IPR001680">
    <property type="entry name" value="WD40_rpt"/>
</dbReference>
<evidence type="ECO:0000259" key="11">
    <source>
        <dbReference type="Pfam" id="PF16529"/>
    </source>
</evidence>
<feature type="region of interest" description="Disordered" evidence="10">
    <location>
        <begin position="838"/>
        <end position="892"/>
    </location>
</feature>
<evidence type="ECO:0000256" key="5">
    <source>
        <dbReference type="ARBA" id="ARBA00022574"/>
    </source>
</evidence>
<evidence type="ECO:0000256" key="1">
    <source>
        <dbReference type="ARBA" id="ARBA00004201"/>
    </source>
</evidence>
<keyword evidence="4" id="KW-0597">Phosphoprotein</keyword>
<dbReference type="Pfam" id="PF16529">
    <property type="entry name" value="Ge1_WD40"/>
    <property type="match status" value="1"/>
</dbReference>
<feature type="region of interest" description="Disordered" evidence="10">
    <location>
        <begin position="1"/>
        <end position="57"/>
    </location>
</feature>
<dbReference type="Gene3D" id="2.130.10.10">
    <property type="entry name" value="YVTN repeat-like/Quinoprotein amine dehydrogenase"/>
    <property type="match status" value="1"/>
</dbReference>
<feature type="compositionally biased region" description="Polar residues" evidence="10">
    <location>
        <begin position="92"/>
        <end position="101"/>
    </location>
</feature>